<evidence type="ECO:0000313" key="13">
    <source>
        <dbReference type="EnsemblPlants" id="OB12G24220.1"/>
    </source>
</evidence>
<evidence type="ECO:0000256" key="5">
    <source>
        <dbReference type="ARBA" id="ARBA00011738"/>
    </source>
</evidence>
<comment type="similarity">
    <text evidence="4">Belongs to the purine/pyrimidine phosphoribosyltransferase family.</text>
</comment>
<dbReference type="InterPro" id="IPR029057">
    <property type="entry name" value="PRTase-like"/>
</dbReference>
<dbReference type="EnsemblPlants" id="OB12G24220.1">
    <property type="protein sequence ID" value="OB12G24220.1"/>
    <property type="gene ID" value="OB12G24220"/>
</dbReference>
<dbReference type="InterPro" id="IPR000836">
    <property type="entry name" value="PRTase_dom"/>
</dbReference>
<dbReference type="NCBIfam" id="NF002634">
    <property type="entry name" value="PRK02304.1-3"/>
    <property type="match status" value="1"/>
</dbReference>
<evidence type="ECO:0000256" key="4">
    <source>
        <dbReference type="ARBA" id="ARBA00008391"/>
    </source>
</evidence>
<dbReference type="AlphaFoldDB" id="J3NEL4"/>
<dbReference type="NCBIfam" id="NF002636">
    <property type="entry name" value="PRK02304.1-5"/>
    <property type="match status" value="1"/>
</dbReference>
<dbReference type="eggNOG" id="KOG1712">
    <property type="taxonomic scope" value="Eukaryota"/>
</dbReference>
<organism evidence="13">
    <name type="scientific">Oryza brachyantha</name>
    <name type="common">malo sina</name>
    <dbReference type="NCBI Taxonomy" id="4533"/>
    <lineage>
        <taxon>Eukaryota</taxon>
        <taxon>Viridiplantae</taxon>
        <taxon>Streptophyta</taxon>
        <taxon>Embryophyta</taxon>
        <taxon>Tracheophyta</taxon>
        <taxon>Spermatophyta</taxon>
        <taxon>Magnoliopsida</taxon>
        <taxon>Liliopsida</taxon>
        <taxon>Poales</taxon>
        <taxon>Poaceae</taxon>
        <taxon>BOP clade</taxon>
        <taxon>Oryzoideae</taxon>
        <taxon>Oryzeae</taxon>
        <taxon>Oryzinae</taxon>
        <taxon>Oryza</taxon>
    </lineage>
</organism>
<keyword evidence="14" id="KW-1185">Reference proteome</keyword>
<evidence type="ECO:0000256" key="2">
    <source>
        <dbReference type="ARBA" id="ARBA00004496"/>
    </source>
</evidence>
<evidence type="ECO:0000313" key="14">
    <source>
        <dbReference type="Proteomes" id="UP000006038"/>
    </source>
</evidence>
<keyword evidence="9" id="KW-0808">Transferase</keyword>
<dbReference type="InterPro" id="IPR005764">
    <property type="entry name" value="Ade_phspho_trans"/>
</dbReference>
<dbReference type="GO" id="GO:0003999">
    <property type="term" value="F:adenine phosphoribosyltransferase activity"/>
    <property type="evidence" value="ECO:0007669"/>
    <property type="project" value="UniProtKB-EC"/>
</dbReference>
<name>J3NEL4_ORYBR</name>
<dbReference type="SUPFAM" id="SSF53271">
    <property type="entry name" value="PRTase-like"/>
    <property type="match status" value="1"/>
</dbReference>
<dbReference type="InterPro" id="IPR050120">
    <property type="entry name" value="Adenine_PRTase"/>
</dbReference>
<dbReference type="Gene3D" id="3.40.50.2020">
    <property type="match status" value="1"/>
</dbReference>
<evidence type="ECO:0000256" key="3">
    <source>
        <dbReference type="ARBA" id="ARBA00004659"/>
    </source>
</evidence>
<evidence type="ECO:0000256" key="6">
    <source>
        <dbReference type="ARBA" id="ARBA00011893"/>
    </source>
</evidence>
<keyword evidence="10" id="KW-0660">Purine salvage</keyword>
<comment type="subunit">
    <text evidence="5">Homodimer.</text>
</comment>
<reference evidence="13" key="2">
    <citation type="submission" date="2013-04" db="UniProtKB">
        <authorList>
            <consortium name="EnsemblPlants"/>
        </authorList>
    </citation>
    <scope>IDENTIFICATION</scope>
</reference>
<dbReference type="FunFam" id="3.40.50.2020:FF:000022">
    <property type="entry name" value="Adenine phosphoribosyltransferase 1"/>
    <property type="match status" value="1"/>
</dbReference>
<reference evidence="13" key="1">
    <citation type="journal article" date="2013" name="Nat. Commun.">
        <title>Whole-genome sequencing of Oryza brachyantha reveals mechanisms underlying Oryza genome evolution.</title>
        <authorList>
            <person name="Chen J."/>
            <person name="Huang Q."/>
            <person name="Gao D."/>
            <person name="Wang J."/>
            <person name="Lang Y."/>
            <person name="Liu T."/>
            <person name="Li B."/>
            <person name="Bai Z."/>
            <person name="Luis Goicoechea J."/>
            <person name="Liang C."/>
            <person name="Chen C."/>
            <person name="Zhang W."/>
            <person name="Sun S."/>
            <person name="Liao Y."/>
            <person name="Zhang X."/>
            <person name="Yang L."/>
            <person name="Song C."/>
            <person name="Wang M."/>
            <person name="Shi J."/>
            <person name="Liu G."/>
            <person name="Liu J."/>
            <person name="Zhou H."/>
            <person name="Zhou W."/>
            <person name="Yu Q."/>
            <person name="An N."/>
            <person name="Chen Y."/>
            <person name="Cai Q."/>
            <person name="Wang B."/>
            <person name="Liu B."/>
            <person name="Min J."/>
            <person name="Huang Y."/>
            <person name="Wu H."/>
            <person name="Li Z."/>
            <person name="Zhang Y."/>
            <person name="Yin Y."/>
            <person name="Song W."/>
            <person name="Jiang J."/>
            <person name="Jackson S.A."/>
            <person name="Wing R.A."/>
            <person name="Wang J."/>
            <person name="Chen M."/>
        </authorList>
    </citation>
    <scope>NUCLEOTIDE SEQUENCE [LARGE SCALE GENOMIC DNA]</scope>
    <source>
        <strain evidence="13">cv. IRGC 101232</strain>
    </source>
</reference>
<dbReference type="Pfam" id="PF00156">
    <property type="entry name" value="Pribosyltran"/>
    <property type="match status" value="1"/>
</dbReference>
<evidence type="ECO:0000256" key="7">
    <source>
        <dbReference type="ARBA" id="ARBA00022490"/>
    </source>
</evidence>
<dbReference type="HOGENOM" id="CLU_624654_0_0_1"/>
<evidence type="ECO:0000256" key="8">
    <source>
        <dbReference type="ARBA" id="ARBA00022676"/>
    </source>
</evidence>
<evidence type="ECO:0000256" key="9">
    <source>
        <dbReference type="ARBA" id="ARBA00022679"/>
    </source>
</evidence>
<dbReference type="InterPro" id="IPR011676">
    <property type="entry name" value="DUF1618"/>
</dbReference>
<comment type="catalytic activity">
    <reaction evidence="1">
        <text>AMP + diphosphate = 5-phospho-alpha-D-ribose 1-diphosphate + adenine</text>
        <dbReference type="Rhea" id="RHEA:16609"/>
        <dbReference type="ChEBI" id="CHEBI:16708"/>
        <dbReference type="ChEBI" id="CHEBI:33019"/>
        <dbReference type="ChEBI" id="CHEBI:58017"/>
        <dbReference type="ChEBI" id="CHEBI:456215"/>
        <dbReference type="EC" id="2.4.2.7"/>
    </reaction>
</comment>
<keyword evidence="8" id="KW-0328">Glycosyltransferase</keyword>
<dbReference type="GO" id="GO:0005829">
    <property type="term" value="C:cytosol"/>
    <property type="evidence" value="ECO:0007669"/>
    <property type="project" value="TreeGrafter"/>
</dbReference>
<dbReference type="Gramene" id="OB12G24220.1">
    <property type="protein sequence ID" value="OB12G24220.1"/>
    <property type="gene ID" value="OB12G24220"/>
</dbReference>
<dbReference type="CDD" id="cd06223">
    <property type="entry name" value="PRTases_typeI"/>
    <property type="match status" value="1"/>
</dbReference>
<keyword evidence="7" id="KW-0963">Cytoplasm</keyword>
<dbReference type="UniPathway" id="UPA00588">
    <property type="reaction ID" value="UER00646"/>
</dbReference>
<dbReference type="GO" id="GO:0006168">
    <property type="term" value="P:adenine salvage"/>
    <property type="evidence" value="ECO:0007669"/>
    <property type="project" value="InterPro"/>
</dbReference>
<feature type="domain" description="Phosphoribosyltransferase" evidence="11">
    <location>
        <begin position="295"/>
        <end position="424"/>
    </location>
</feature>
<sequence length="439" mass="49310">MHTDAVVPLHDHYLACVDCYLGIVLIDVESPNYFNYIPLPAAAMNDRCDDIQDIGLHDPARCISLDSAGMITLVCIGTNTNSSNSNRRSMRHASSRPRPPFIIESWRLVDVHRRASWVRGSAMEAGEFWDLCSHAKQPLLPHVAPSFPVVSLVHPHAISFLLQDKDNKLNWMIEIDMRKKALLSPAVLYINQKDEKKFCASRSNPQQSSNCGNRDYFGRCFVPSLLPSYLKQDVTESRIWSRMMQKSKQERAMHEIERRRLGIHENDWEEESSPGSWPYIGFLHGIMFQDITTMLLKPEAFRDTIDLFVERYKDKGITVIAGVEARGFIFGPPIALALGAKFVPLRKPKKLPGKVISEEYSLEYGTDKIEMHVGAAEPNDRAVVVDDLIATGGTLSAAVKLLERAGAEVVECACVIELPELKGRDKLGNRPVFVLVKAD</sequence>
<dbReference type="PANTHER" id="PTHR11776:SF0">
    <property type="entry name" value="ADENINE PHOSPHORIBOSYLTRANSFERASE 1, CHLOROPLASTIC"/>
    <property type="match status" value="1"/>
</dbReference>
<dbReference type="GO" id="GO:0044209">
    <property type="term" value="P:AMP salvage"/>
    <property type="evidence" value="ECO:0007669"/>
    <property type="project" value="UniProtKB-UniPathway"/>
</dbReference>
<dbReference type="STRING" id="4533.J3NEL4"/>
<dbReference type="GO" id="GO:0006166">
    <property type="term" value="P:purine ribonucleoside salvage"/>
    <property type="evidence" value="ECO:0007669"/>
    <property type="project" value="UniProtKB-KW"/>
</dbReference>
<dbReference type="PANTHER" id="PTHR11776">
    <property type="entry name" value="ADENINE PHOSPHORIBOSYLTRANSFERASE"/>
    <property type="match status" value="1"/>
</dbReference>
<accession>J3NEL4</accession>
<feature type="domain" description="DUF1618" evidence="12">
    <location>
        <begin position="17"/>
        <end position="158"/>
    </location>
</feature>
<dbReference type="HAMAP" id="MF_00004">
    <property type="entry name" value="Aden_phosphoribosyltr"/>
    <property type="match status" value="1"/>
</dbReference>
<protein>
    <recommendedName>
        <fullName evidence="6">adenine phosphoribosyltransferase</fullName>
        <ecNumber evidence="6">2.4.2.7</ecNumber>
    </recommendedName>
</protein>
<evidence type="ECO:0000259" key="11">
    <source>
        <dbReference type="Pfam" id="PF00156"/>
    </source>
</evidence>
<proteinExistence type="inferred from homology"/>
<evidence type="ECO:0000259" key="12">
    <source>
        <dbReference type="Pfam" id="PF07762"/>
    </source>
</evidence>
<comment type="subcellular location">
    <subcellularLocation>
        <location evidence="2">Cytoplasm</location>
    </subcellularLocation>
</comment>
<dbReference type="NCBIfam" id="TIGR01090">
    <property type="entry name" value="apt"/>
    <property type="match status" value="1"/>
</dbReference>
<dbReference type="Pfam" id="PF07762">
    <property type="entry name" value="DUF1618"/>
    <property type="match status" value="1"/>
</dbReference>
<dbReference type="Proteomes" id="UP000006038">
    <property type="component" value="Chromosome 12"/>
</dbReference>
<evidence type="ECO:0000256" key="10">
    <source>
        <dbReference type="ARBA" id="ARBA00022726"/>
    </source>
</evidence>
<dbReference type="EC" id="2.4.2.7" evidence="6"/>
<evidence type="ECO:0000256" key="1">
    <source>
        <dbReference type="ARBA" id="ARBA00000868"/>
    </source>
</evidence>
<comment type="pathway">
    <text evidence="3">Purine metabolism; AMP biosynthesis via salvage pathway; AMP from adenine: step 1/1.</text>
</comment>